<protein>
    <submittedName>
        <fullName evidence="1">Uncharacterized protein</fullName>
    </submittedName>
</protein>
<name>A0A1E5VMB0_9POAL</name>
<accession>A0A1E5VMB0</accession>
<organism evidence="1 2">
    <name type="scientific">Dichanthelium oligosanthes</name>
    <dbReference type="NCBI Taxonomy" id="888268"/>
    <lineage>
        <taxon>Eukaryota</taxon>
        <taxon>Viridiplantae</taxon>
        <taxon>Streptophyta</taxon>
        <taxon>Embryophyta</taxon>
        <taxon>Tracheophyta</taxon>
        <taxon>Spermatophyta</taxon>
        <taxon>Magnoliopsida</taxon>
        <taxon>Liliopsida</taxon>
        <taxon>Poales</taxon>
        <taxon>Poaceae</taxon>
        <taxon>PACMAD clade</taxon>
        <taxon>Panicoideae</taxon>
        <taxon>Panicodae</taxon>
        <taxon>Paniceae</taxon>
        <taxon>Dichantheliinae</taxon>
        <taxon>Dichanthelium</taxon>
    </lineage>
</organism>
<gene>
    <name evidence="1" type="ORF">BAE44_0012769</name>
</gene>
<dbReference type="AlphaFoldDB" id="A0A1E5VMB0"/>
<comment type="caution">
    <text evidence="1">The sequence shown here is derived from an EMBL/GenBank/DDBJ whole genome shotgun (WGS) entry which is preliminary data.</text>
</comment>
<evidence type="ECO:0000313" key="1">
    <source>
        <dbReference type="EMBL" id="OEL26212.1"/>
    </source>
</evidence>
<reference evidence="1 2" key="1">
    <citation type="submission" date="2016-09" db="EMBL/GenBank/DDBJ databases">
        <title>The draft genome of Dichanthelium oligosanthes: A C3 panicoid grass species.</title>
        <authorList>
            <person name="Studer A.J."/>
            <person name="Schnable J.C."/>
            <person name="Brutnell T.P."/>
        </authorList>
    </citation>
    <scope>NUCLEOTIDE SEQUENCE [LARGE SCALE GENOMIC DNA]</scope>
    <source>
        <strain evidence="2">cv. Kellogg 1175</strain>
        <tissue evidence="1">Leaf</tissue>
    </source>
</reference>
<dbReference type="EMBL" id="LWDX02035173">
    <property type="protein sequence ID" value="OEL26212.1"/>
    <property type="molecule type" value="Genomic_DNA"/>
</dbReference>
<evidence type="ECO:0000313" key="2">
    <source>
        <dbReference type="Proteomes" id="UP000095767"/>
    </source>
</evidence>
<sequence>MGHDSAKKQRTSELGNSTDSTACLEVLQKMNVHKGILIKGEEEWRQDFKAKVEVEKQKESLFVVKGFARHEKLMPCSK</sequence>
<keyword evidence="2" id="KW-1185">Reference proteome</keyword>
<dbReference type="Proteomes" id="UP000095767">
    <property type="component" value="Unassembled WGS sequence"/>
</dbReference>
<proteinExistence type="predicted"/>